<reference evidence="2" key="1">
    <citation type="submission" date="2023-02" db="EMBL/GenBank/DDBJ databases">
        <title>Colletotrichum kahawae CIFC_Que2 genome sequencing and assembly.</title>
        <authorList>
            <person name="Baroncelli R."/>
        </authorList>
    </citation>
    <scope>NUCLEOTIDE SEQUENCE</scope>
    <source>
        <strain evidence="2">CIFC_Que2</strain>
    </source>
</reference>
<feature type="region of interest" description="Disordered" evidence="1">
    <location>
        <begin position="27"/>
        <end position="376"/>
    </location>
</feature>
<feature type="compositionally biased region" description="Basic and acidic residues" evidence="1">
    <location>
        <begin position="292"/>
        <end position="304"/>
    </location>
</feature>
<dbReference type="AlphaFoldDB" id="A0AAE0D139"/>
<feature type="compositionally biased region" description="Low complexity" evidence="1">
    <location>
        <begin position="478"/>
        <end position="487"/>
    </location>
</feature>
<feature type="region of interest" description="Disordered" evidence="1">
    <location>
        <begin position="457"/>
        <end position="511"/>
    </location>
</feature>
<keyword evidence="3" id="KW-1185">Reference proteome</keyword>
<dbReference type="EMBL" id="VYYT01000433">
    <property type="protein sequence ID" value="KAK2736082.1"/>
    <property type="molecule type" value="Genomic_DNA"/>
</dbReference>
<dbReference type="Proteomes" id="UP001281614">
    <property type="component" value="Unassembled WGS sequence"/>
</dbReference>
<organism evidence="2 3">
    <name type="scientific">Colletotrichum kahawae</name>
    <name type="common">Coffee berry disease fungus</name>
    <dbReference type="NCBI Taxonomy" id="34407"/>
    <lineage>
        <taxon>Eukaryota</taxon>
        <taxon>Fungi</taxon>
        <taxon>Dikarya</taxon>
        <taxon>Ascomycota</taxon>
        <taxon>Pezizomycotina</taxon>
        <taxon>Sordariomycetes</taxon>
        <taxon>Hypocreomycetidae</taxon>
        <taxon>Glomerellales</taxon>
        <taxon>Glomerellaceae</taxon>
        <taxon>Colletotrichum</taxon>
        <taxon>Colletotrichum gloeosporioides species complex</taxon>
    </lineage>
</organism>
<name>A0AAE0D139_COLKA</name>
<feature type="compositionally biased region" description="Basic and acidic residues" evidence="1">
    <location>
        <begin position="558"/>
        <end position="578"/>
    </location>
</feature>
<feature type="compositionally biased region" description="Basic and acidic residues" evidence="1">
    <location>
        <begin position="100"/>
        <end position="113"/>
    </location>
</feature>
<proteinExistence type="predicted"/>
<sequence>MASNVAYFQDAEDDAISALEGAERTYARSVAPGSPIKQKANSARTRGKDMMRRSSAQDPGLTDSDDTVNDPTTAKYERQRRERDKERDRPEERRRRKKDDHKAADRREQERPTPKKSAVRPPVKHVKTAPVVHTQQPDEYRRPRFEDDSSQYGIQPAQAPRPRGMSNRPNSYYGQGTRPPPANERWYAQNAPSPYAPSPMAPSPMQPMPQQSPFTLGMPYAHPQEWAQPGGMPYPAPPSSANDYFPPPHHAPPPQHAGPPQPAPAPQGQAHLAQRFQRPSSAMGHRSISTRSYEHDPYEKENMPRRRSVKIRPAEDDPRQLRDDPRQLMPPPPRPKTSQPSRQAVKGPPRQKPAPKMPPPRQIAPASYDSDTFDDDESLIYQQVVQYEYDDGVVERPRAHRRGSSAYSREGYHIEPAAGRARRHSYMAAADSYPEPKVGSYSEHKMVEAQHAAMAYQNGVSGGPSAPLTAAALKAKQSKSSRSSGSSESRDDSEYRQSATTRTTRSSAIESEDVTIKVTGSAVLKIGGAEIQCQDGGEINITQPSRNGGSDRASTVYSDDRPTRRDSRPLPIRARADSWNRSQVSDYSYVPQGRPPFF</sequence>
<dbReference type="PRINTS" id="PR01217">
    <property type="entry name" value="PRICHEXTENSN"/>
</dbReference>
<evidence type="ECO:0000256" key="1">
    <source>
        <dbReference type="SAM" id="MobiDB-lite"/>
    </source>
</evidence>
<gene>
    <name evidence="2" type="ORF">CKAH01_07836</name>
</gene>
<feature type="compositionally biased region" description="Polar residues" evidence="1">
    <location>
        <begin position="540"/>
        <end position="557"/>
    </location>
</feature>
<feature type="compositionally biased region" description="Low complexity" evidence="1">
    <location>
        <begin position="496"/>
        <end position="508"/>
    </location>
</feature>
<accession>A0AAE0D139</accession>
<evidence type="ECO:0000313" key="3">
    <source>
        <dbReference type="Proteomes" id="UP001281614"/>
    </source>
</evidence>
<feature type="compositionally biased region" description="Basic and acidic residues" evidence="1">
    <location>
        <begin position="136"/>
        <end position="147"/>
    </location>
</feature>
<evidence type="ECO:0000313" key="2">
    <source>
        <dbReference type="EMBL" id="KAK2736082.1"/>
    </source>
</evidence>
<feature type="compositionally biased region" description="Pro residues" evidence="1">
    <location>
        <begin position="194"/>
        <end position="207"/>
    </location>
</feature>
<protein>
    <submittedName>
        <fullName evidence="2">Uncharacterized protein</fullName>
    </submittedName>
</protein>
<comment type="caution">
    <text evidence="2">The sequence shown here is derived from an EMBL/GenBank/DDBJ whole genome shotgun (WGS) entry which is preliminary data.</text>
</comment>
<feature type="compositionally biased region" description="Pro residues" evidence="1">
    <location>
        <begin position="350"/>
        <end position="362"/>
    </location>
</feature>
<feature type="compositionally biased region" description="Basic and acidic residues" evidence="1">
    <location>
        <begin position="75"/>
        <end position="93"/>
    </location>
</feature>
<feature type="compositionally biased region" description="Basic and acidic residues" evidence="1">
    <location>
        <begin position="312"/>
        <end position="326"/>
    </location>
</feature>
<feature type="region of interest" description="Disordered" evidence="1">
    <location>
        <begin position="395"/>
        <end position="418"/>
    </location>
</feature>
<feature type="region of interest" description="Disordered" evidence="1">
    <location>
        <begin position="534"/>
        <end position="578"/>
    </location>
</feature>
<feature type="compositionally biased region" description="Pro residues" evidence="1">
    <location>
        <begin position="245"/>
        <end position="265"/>
    </location>
</feature>